<comment type="caution">
    <text evidence="2">The sequence shown here is derived from an EMBL/GenBank/DDBJ whole genome shotgun (WGS) entry which is preliminary data.</text>
</comment>
<feature type="region of interest" description="Disordered" evidence="1">
    <location>
        <begin position="98"/>
        <end position="151"/>
    </location>
</feature>
<protein>
    <submittedName>
        <fullName evidence="2">Uncharacterized protein</fullName>
    </submittedName>
</protein>
<accession>A0A0F9GKS7</accession>
<evidence type="ECO:0000313" key="2">
    <source>
        <dbReference type="EMBL" id="KKL99494.1"/>
    </source>
</evidence>
<name>A0A0F9GKS7_9ZZZZ</name>
<dbReference type="SUPFAM" id="SSF46785">
    <property type="entry name" value="Winged helix' DNA-binding domain"/>
    <property type="match status" value="1"/>
</dbReference>
<evidence type="ECO:0000256" key="1">
    <source>
        <dbReference type="SAM" id="MobiDB-lite"/>
    </source>
</evidence>
<dbReference type="InterPro" id="IPR036390">
    <property type="entry name" value="WH_DNA-bd_sf"/>
</dbReference>
<proteinExistence type="predicted"/>
<organism evidence="2">
    <name type="scientific">marine sediment metagenome</name>
    <dbReference type="NCBI Taxonomy" id="412755"/>
    <lineage>
        <taxon>unclassified sequences</taxon>
        <taxon>metagenomes</taxon>
        <taxon>ecological metagenomes</taxon>
    </lineage>
</organism>
<feature type="compositionally biased region" description="Low complexity" evidence="1">
    <location>
        <begin position="115"/>
        <end position="125"/>
    </location>
</feature>
<reference evidence="2" key="1">
    <citation type="journal article" date="2015" name="Nature">
        <title>Complex archaea that bridge the gap between prokaryotes and eukaryotes.</title>
        <authorList>
            <person name="Spang A."/>
            <person name="Saw J.H."/>
            <person name="Jorgensen S.L."/>
            <person name="Zaremba-Niedzwiedzka K."/>
            <person name="Martijn J."/>
            <person name="Lind A.E."/>
            <person name="van Eijk R."/>
            <person name="Schleper C."/>
            <person name="Guy L."/>
            <person name="Ettema T.J."/>
        </authorList>
    </citation>
    <scope>NUCLEOTIDE SEQUENCE</scope>
</reference>
<dbReference type="EMBL" id="LAZR01017660">
    <property type="protein sequence ID" value="KKL99494.1"/>
    <property type="molecule type" value="Genomic_DNA"/>
</dbReference>
<dbReference type="AlphaFoldDB" id="A0A0F9GKS7"/>
<sequence length="241" mass="26995">MTRAVAKQGFTMIPDAIAHRTDIGPLAKNIFGFMVRKARNGRVTLGTRFFAEFWGSSKSRVAYAITHLEEVGLIAVERTGVGKRYIYIVLQHQNKASDSGTLSENKSGHWRDTPATGGTEAATGGTRKRLRPLETNTYMPPSSENGAEGKKKPLASELHESVVALFFPSSVPECRMSYVRRYVRELRRFSATPAEVRTRHKQWTELGYSFPCTLKTLVEHWDGLKPKPPNPYHPQAENPHG</sequence>
<feature type="compositionally biased region" description="Polar residues" evidence="1">
    <location>
        <begin position="134"/>
        <end position="145"/>
    </location>
</feature>
<gene>
    <name evidence="2" type="ORF">LCGC14_1813840</name>
</gene>